<evidence type="ECO:0000313" key="24">
    <source>
        <dbReference type="Proteomes" id="UP000016666"/>
    </source>
</evidence>
<comment type="subcellular location">
    <subcellularLocation>
        <location evidence="1">Membrane</location>
        <topology evidence="1">Single-pass type I membrane protein</topology>
    </subcellularLocation>
</comment>
<evidence type="ECO:0000256" key="16">
    <source>
        <dbReference type="PROSITE-ProRule" id="PRU00090"/>
    </source>
</evidence>
<dbReference type="InterPro" id="IPR020067">
    <property type="entry name" value="Frizzled_dom"/>
</dbReference>
<keyword evidence="7 18" id="KW-1133">Transmembrane helix</keyword>
<dbReference type="Gene3D" id="1.10.2000.10">
    <property type="entry name" value="Frizzled cysteine-rich domain"/>
    <property type="match status" value="1"/>
</dbReference>
<dbReference type="FunFam" id="1.10.510.10:FF:000116">
    <property type="entry name" value="inactive tyrosine-protein kinase transmembrane receptor ROR1"/>
    <property type="match status" value="1"/>
</dbReference>
<dbReference type="CDD" id="cd07468">
    <property type="entry name" value="CRD_TK_ROR2"/>
    <property type="match status" value="1"/>
</dbReference>
<dbReference type="InterPro" id="IPR050122">
    <property type="entry name" value="RTK"/>
</dbReference>
<dbReference type="InterPro" id="IPR013098">
    <property type="entry name" value="Ig_I-set"/>
</dbReference>
<dbReference type="GO" id="GO:0043235">
    <property type="term" value="C:receptor complex"/>
    <property type="evidence" value="ECO:0007669"/>
    <property type="project" value="TreeGrafter"/>
</dbReference>
<evidence type="ECO:0000256" key="4">
    <source>
        <dbReference type="ARBA" id="ARBA00022692"/>
    </source>
</evidence>
<evidence type="ECO:0000256" key="8">
    <source>
        <dbReference type="ARBA" id="ARBA00023136"/>
    </source>
</evidence>
<keyword evidence="4 18" id="KW-0812">Transmembrane</keyword>
<keyword evidence="6 13" id="KW-0067">ATP-binding</keyword>
<feature type="signal peptide" evidence="19">
    <location>
        <begin position="1"/>
        <end position="32"/>
    </location>
</feature>
<sequence>MVPAAGPAGRRGAAGRILTLLAAAAILRLRAAGEMEIPDSNDPLGHVDGLERPIPTPKGYFLTFLEPVNNITVVQGQTAILHCKVAGNPSPNVRWLKNDAPVVQEPRRIIIRKTDYGSRLRIQDLDTTDTGYYQCVASNGMKTITATGVLFVRLGPTNSPNHNLQEDYHEDGFCQPYRGIACARIIGNRTIYVDSLQMQGEIENRITAAFTMIGTSTHLSDQCSQFAIPSFCHFVFPLCDERSRTPKPRELCRDECEVLENDLCRQEYNIARSNPLILMQLQLPKCEDLPRPDTLEAANCIRIGIPVERLSRCPRDNSKMGILYILVPSIAIPLVIACLFFLVCMCRNKQKASAATPQRRQLMASPSQDMEMPLINQHKQAKLKEINLSTVRFMEELGEERFGKVYKGHLFGTAPGEQTQAVAIKTLKDKAELALREEFKHEAMMRSRLQHPNIVCLLGIVTKEQPISMIFSYCSHSDLHEFLVMRSPHSDVGSTDDDKTVKSTLEPADFFHIVTQIAAGMEYLSNHHVVHKDLATRNILVFDKLNVKISDLGLFREVYAADYYKLMGNSLLPIRWMSPEAIMYGKFSIDSDIWSYGVVLWEVFSYGLQPYCGYSNQDVIEMIRNRQVLPCPDDCPTWIYTLMLECWNEFPNRRPRFKDIHNRLRTWGNLSNYNSSAQTSGASNTTQTSSLSTSPVSNVSNARYIGPKQKTPAFPQPQFIQMKGQMRPMVPPPQLYIPVNGYQPMPAYGAYLPNFYPVQIPMQMAPQQMPPQIIPKPGSHHSGSGSTSTGYVTTAPSNASVADRAALLSEGTDDTHNGAEDIAQNPVQEEEEEEGSVPETELLGDNDTLQMDEAEIQSEA</sequence>
<evidence type="ECO:0000256" key="2">
    <source>
        <dbReference type="ARBA" id="ARBA00022553"/>
    </source>
</evidence>
<organism evidence="23 24">
    <name type="scientific">Anas platyrhynchos platyrhynchos</name>
    <name type="common">Northern mallard</name>
    <dbReference type="NCBI Taxonomy" id="8840"/>
    <lineage>
        <taxon>Eukaryota</taxon>
        <taxon>Metazoa</taxon>
        <taxon>Chordata</taxon>
        <taxon>Craniata</taxon>
        <taxon>Vertebrata</taxon>
        <taxon>Euteleostomi</taxon>
        <taxon>Archelosauria</taxon>
        <taxon>Archosauria</taxon>
        <taxon>Dinosauria</taxon>
        <taxon>Saurischia</taxon>
        <taxon>Theropoda</taxon>
        <taxon>Coelurosauria</taxon>
        <taxon>Aves</taxon>
        <taxon>Neognathae</taxon>
        <taxon>Galloanserae</taxon>
        <taxon>Anseriformes</taxon>
        <taxon>Anatidae</taxon>
        <taxon>Anatinae</taxon>
        <taxon>Anas</taxon>
    </lineage>
</organism>
<dbReference type="PANTHER" id="PTHR24416:SF132">
    <property type="entry name" value="TYROSINE-PROTEIN KINASE TRANSMEMBRANE RECEPTOR ROR2"/>
    <property type="match status" value="1"/>
</dbReference>
<dbReference type="GO" id="GO:0017147">
    <property type="term" value="F:Wnt-protein binding"/>
    <property type="evidence" value="ECO:0007669"/>
    <property type="project" value="TreeGrafter"/>
</dbReference>
<keyword evidence="10 13" id="KW-0675">Receptor</keyword>
<dbReference type="PROSITE" id="PS50038">
    <property type="entry name" value="FZ"/>
    <property type="match status" value="1"/>
</dbReference>
<evidence type="ECO:0000256" key="15">
    <source>
        <dbReference type="PIRSR" id="PIRSR000624-2"/>
    </source>
</evidence>
<dbReference type="FunFam" id="3.30.200.20:FF:000139">
    <property type="entry name" value="inactive tyrosine-protein kinase transmembrane receptor ROR1"/>
    <property type="match status" value="1"/>
</dbReference>
<evidence type="ECO:0000313" key="23">
    <source>
        <dbReference type="Ensembl" id="ENSAPLP00000022833.1"/>
    </source>
</evidence>
<dbReference type="GO" id="GO:0005524">
    <property type="term" value="F:ATP binding"/>
    <property type="evidence" value="ECO:0007669"/>
    <property type="project" value="UniProtKB-KW"/>
</dbReference>
<feature type="compositionally biased region" description="Acidic residues" evidence="17">
    <location>
        <begin position="850"/>
        <end position="860"/>
    </location>
</feature>
<dbReference type="CDD" id="cd05091">
    <property type="entry name" value="PTKc_Ror2"/>
    <property type="match status" value="1"/>
</dbReference>
<feature type="binding site" evidence="15">
    <location>
        <position position="425"/>
    </location>
    <ligand>
        <name>ATP</name>
        <dbReference type="ChEBI" id="CHEBI:30616"/>
    </ligand>
</feature>
<reference evidence="23" key="2">
    <citation type="submission" date="2025-08" db="UniProtKB">
        <authorList>
            <consortium name="Ensembl"/>
        </authorList>
    </citation>
    <scope>IDENTIFICATION</scope>
</reference>
<dbReference type="InterPro" id="IPR013783">
    <property type="entry name" value="Ig-like_fold"/>
</dbReference>
<evidence type="ECO:0000256" key="18">
    <source>
        <dbReference type="SAM" id="Phobius"/>
    </source>
</evidence>
<feature type="chain" id="PRO_5019836946" evidence="19">
    <location>
        <begin position="33"/>
        <end position="860"/>
    </location>
</feature>
<accession>A0A493TAX3</accession>
<evidence type="ECO:0000256" key="17">
    <source>
        <dbReference type="SAM" id="MobiDB-lite"/>
    </source>
</evidence>
<dbReference type="Gene3D" id="2.60.40.10">
    <property type="entry name" value="Immunoglobulins"/>
    <property type="match status" value="1"/>
</dbReference>
<keyword evidence="19" id="KW-0732">Signal</keyword>
<dbReference type="InterPro" id="IPR016247">
    <property type="entry name" value="Tyr_kinase_rcpt_ROR"/>
</dbReference>
<dbReference type="GO" id="GO:0005886">
    <property type="term" value="C:plasma membrane"/>
    <property type="evidence" value="ECO:0007669"/>
    <property type="project" value="TreeGrafter"/>
</dbReference>
<evidence type="ECO:0000256" key="1">
    <source>
        <dbReference type="ARBA" id="ARBA00004479"/>
    </source>
</evidence>
<keyword evidence="11" id="KW-0325">Glycoprotein</keyword>
<dbReference type="FunFam" id="2.60.40.10:FF:000242">
    <property type="entry name" value="Inactive tyrosine-protein kinase transmembrane receptor ROR1"/>
    <property type="match status" value="1"/>
</dbReference>
<dbReference type="SUPFAM" id="SSF48726">
    <property type="entry name" value="Immunoglobulin"/>
    <property type="match status" value="1"/>
</dbReference>
<feature type="domain" description="FZ" evidence="21">
    <location>
        <begin position="169"/>
        <end position="303"/>
    </location>
</feature>
<keyword evidence="24" id="KW-1185">Reference proteome</keyword>
<dbReference type="GO" id="GO:0004714">
    <property type="term" value="F:transmembrane receptor protein tyrosine kinase activity"/>
    <property type="evidence" value="ECO:0007669"/>
    <property type="project" value="TreeGrafter"/>
</dbReference>
<dbReference type="AlphaFoldDB" id="A0A493TAX3"/>
<keyword evidence="5 13" id="KW-0547">Nucleotide-binding</keyword>
<comment type="similarity">
    <text evidence="13">Belongs to the protein kinase superfamily. Tyr protein kinase family. ROR subfamily.</text>
</comment>
<evidence type="ECO:0000256" key="13">
    <source>
        <dbReference type="PIRNR" id="PIRNR000624"/>
    </source>
</evidence>
<evidence type="ECO:0000256" key="10">
    <source>
        <dbReference type="ARBA" id="ARBA00023170"/>
    </source>
</evidence>
<comment type="caution">
    <text evidence="16">Lacks conserved residue(s) required for the propagation of feature annotation.</text>
</comment>
<dbReference type="GeneTree" id="ENSGT00940000153947"/>
<dbReference type="InterPro" id="IPR007110">
    <property type="entry name" value="Ig-like_dom"/>
</dbReference>
<evidence type="ECO:0000256" key="3">
    <source>
        <dbReference type="ARBA" id="ARBA00022687"/>
    </source>
</evidence>
<evidence type="ECO:0000259" key="22">
    <source>
        <dbReference type="PROSITE" id="PS50835"/>
    </source>
</evidence>
<dbReference type="SMART" id="SM00409">
    <property type="entry name" value="IG"/>
    <property type="match status" value="1"/>
</dbReference>
<dbReference type="PIRSF" id="PIRSF000624">
    <property type="entry name" value="TyrPK_TMrec_ROR"/>
    <property type="match status" value="1"/>
</dbReference>
<dbReference type="InterPro" id="IPR003598">
    <property type="entry name" value="Ig_sub2"/>
</dbReference>
<dbReference type="InterPro" id="IPR036790">
    <property type="entry name" value="Frizzled_dom_sf"/>
</dbReference>
<keyword evidence="12" id="KW-0393">Immunoglobulin domain</keyword>
<feature type="region of interest" description="Disordered" evidence="17">
    <location>
        <begin position="675"/>
        <end position="714"/>
    </location>
</feature>
<evidence type="ECO:0000256" key="9">
    <source>
        <dbReference type="ARBA" id="ARBA00023157"/>
    </source>
</evidence>
<feature type="binding site" evidence="15">
    <location>
        <begin position="397"/>
        <end position="405"/>
    </location>
    <ligand>
        <name>ATP</name>
        <dbReference type="ChEBI" id="CHEBI:30616"/>
    </ligand>
</feature>
<proteinExistence type="inferred from homology"/>
<dbReference type="InterPro" id="IPR001245">
    <property type="entry name" value="Ser-Thr/Tyr_kinase_cat_dom"/>
</dbReference>
<dbReference type="InterPro" id="IPR008266">
    <property type="entry name" value="Tyr_kinase_AS"/>
</dbReference>
<dbReference type="InterPro" id="IPR000719">
    <property type="entry name" value="Prot_kinase_dom"/>
</dbReference>
<keyword evidence="3" id="KW-0879">Wnt signaling pathway</keyword>
<feature type="domain" description="Ig-like" evidence="22">
    <location>
        <begin position="57"/>
        <end position="145"/>
    </location>
</feature>
<evidence type="ECO:0000256" key="7">
    <source>
        <dbReference type="ARBA" id="ARBA00022989"/>
    </source>
</evidence>
<dbReference type="Proteomes" id="UP000016666">
    <property type="component" value="Chromosome Z"/>
</dbReference>
<keyword evidence="2" id="KW-0597">Phosphoprotein</keyword>
<feature type="transmembrane region" description="Helical" evidence="18">
    <location>
        <begin position="321"/>
        <end position="343"/>
    </location>
</feature>
<protein>
    <submittedName>
        <fullName evidence="23">Receptor tyrosine kinase like orphan receptor 2</fullName>
    </submittedName>
</protein>
<dbReference type="InterPro" id="IPR036179">
    <property type="entry name" value="Ig-like_dom_sf"/>
</dbReference>
<dbReference type="SMART" id="SM00408">
    <property type="entry name" value="IGc2"/>
    <property type="match status" value="1"/>
</dbReference>
<evidence type="ECO:0000256" key="6">
    <source>
        <dbReference type="ARBA" id="ARBA00022840"/>
    </source>
</evidence>
<keyword evidence="8 18" id="KW-0472">Membrane</keyword>
<dbReference type="InterPro" id="IPR011009">
    <property type="entry name" value="Kinase-like_dom_sf"/>
</dbReference>
<feature type="compositionally biased region" description="Polar residues" evidence="17">
    <location>
        <begin position="791"/>
        <end position="800"/>
    </location>
</feature>
<keyword evidence="9" id="KW-1015">Disulfide bond</keyword>
<feature type="compositionally biased region" description="Low complexity" evidence="17">
    <location>
        <begin position="683"/>
        <end position="701"/>
    </location>
</feature>
<evidence type="ECO:0000259" key="21">
    <source>
        <dbReference type="PROSITE" id="PS50038"/>
    </source>
</evidence>
<evidence type="ECO:0000256" key="19">
    <source>
        <dbReference type="SAM" id="SignalP"/>
    </source>
</evidence>
<dbReference type="GO" id="GO:0016055">
    <property type="term" value="P:Wnt signaling pathway"/>
    <property type="evidence" value="ECO:0007669"/>
    <property type="project" value="UniProtKB-KW"/>
</dbReference>
<dbReference type="Pfam" id="PF01392">
    <property type="entry name" value="Fz"/>
    <property type="match status" value="1"/>
</dbReference>
<dbReference type="Pfam" id="PF07679">
    <property type="entry name" value="I-set"/>
    <property type="match status" value="1"/>
</dbReference>
<evidence type="ECO:0000256" key="5">
    <source>
        <dbReference type="ARBA" id="ARBA00022741"/>
    </source>
</evidence>
<evidence type="ECO:0000256" key="14">
    <source>
        <dbReference type="PIRSR" id="PIRSR000624-1"/>
    </source>
</evidence>
<name>A0A493TAX3_ANAPP</name>
<dbReference type="Gene3D" id="3.30.200.20">
    <property type="entry name" value="Phosphorylase Kinase, domain 1"/>
    <property type="match status" value="1"/>
</dbReference>
<feature type="domain" description="Protein kinase" evidence="20">
    <location>
        <begin position="391"/>
        <end position="664"/>
    </location>
</feature>
<dbReference type="Ensembl" id="ENSAPLT00000046113.1">
    <property type="protein sequence ID" value="ENSAPLP00000022833.1"/>
    <property type="gene ID" value="ENSAPLG00000028633.1"/>
</dbReference>
<gene>
    <name evidence="23" type="primary">ROR2</name>
</gene>
<dbReference type="PRINTS" id="PR00109">
    <property type="entry name" value="TYRKINASE"/>
</dbReference>
<dbReference type="FunFam" id="1.10.2000.10:FF:000002">
    <property type="entry name" value="Inactive tyrosine-protein kinase transmembrane receptor ROR1"/>
    <property type="match status" value="1"/>
</dbReference>
<dbReference type="PANTHER" id="PTHR24416">
    <property type="entry name" value="TYROSINE-PROTEIN KINASE RECEPTOR"/>
    <property type="match status" value="1"/>
</dbReference>
<evidence type="ECO:0000259" key="20">
    <source>
        <dbReference type="PROSITE" id="PS50011"/>
    </source>
</evidence>
<reference evidence="23 24" key="1">
    <citation type="submission" date="2017-10" db="EMBL/GenBank/DDBJ databases">
        <title>A new Pekin duck reference genome.</title>
        <authorList>
            <person name="Hou Z.-C."/>
            <person name="Zhou Z.-K."/>
            <person name="Zhu F."/>
            <person name="Hou S.-S."/>
        </authorList>
    </citation>
    <scope>NUCLEOTIDE SEQUENCE [LARGE SCALE GENOMIC DNA]</scope>
</reference>
<feature type="region of interest" description="Disordered" evidence="17">
    <location>
        <begin position="772"/>
        <end position="860"/>
    </location>
</feature>
<evidence type="ECO:0000256" key="12">
    <source>
        <dbReference type="ARBA" id="ARBA00023319"/>
    </source>
</evidence>
<dbReference type="InterPro" id="IPR003599">
    <property type="entry name" value="Ig_sub"/>
</dbReference>
<dbReference type="SUPFAM" id="SSF56112">
    <property type="entry name" value="Protein kinase-like (PK-like)"/>
    <property type="match status" value="1"/>
</dbReference>
<dbReference type="PROSITE" id="PS00109">
    <property type="entry name" value="PROTEIN_KINASE_TYR"/>
    <property type="match status" value="1"/>
</dbReference>
<dbReference type="GO" id="GO:0007169">
    <property type="term" value="P:cell surface receptor protein tyrosine kinase signaling pathway"/>
    <property type="evidence" value="ECO:0007669"/>
    <property type="project" value="InterPro"/>
</dbReference>
<feature type="compositionally biased region" description="Low complexity" evidence="17">
    <location>
        <begin position="780"/>
        <end position="790"/>
    </location>
</feature>
<dbReference type="Gene3D" id="1.10.510.10">
    <property type="entry name" value="Transferase(Phosphotransferase) domain 1"/>
    <property type="match status" value="1"/>
</dbReference>
<dbReference type="PROSITE" id="PS50011">
    <property type="entry name" value="PROTEIN_KINASE_DOM"/>
    <property type="match status" value="1"/>
</dbReference>
<reference evidence="23" key="3">
    <citation type="submission" date="2025-09" db="UniProtKB">
        <authorList>
            <consortium name="Ensembl"/>
        </authorList>
    </citation>
    <scope>IDENTIFICATION</scope>
</reference>
<evidence type="ECO:0000256" key="11">
    <source>
        <dbReference type="ARBA" id="ARBA00023180"/>
    </source>
</evidence>
<feature type="active site" description="Proton acceptor" evidence="14">
    <location>
        <position position="533"/>
    </location>
</feature>
<dbReference type="PROSITE" id="PS50835">
    <property type="entry name" value="IG_LIKE"/>
    <property type="match status" value="1"/>
</dbReference>
<dbReference type="Pfam" id="PF07714">
    <property type="entry name" value="PK_Tyr_Ser-Thr"/>
    <property type="match status" value="1"/>
</dbReference>